<evidence type="ECO:0000259" key="1">
    <source>
        <dbReference type="Pfam" id="PF21473"/>
    </source>
</evidence>
<feature type="domain" description="Single-stranded DNA binding protein Ssb-like OB fold" evidence="1">
    <location>
        <begin position="10"/>
        <end position="97"/>
    </location>
</feature>
<gene>
    <name evidence="2" type="ORF">DSO08_00350</name>
</gene>
<sequence length="140" mass="15886">MSEVKKIEELNPASRGVDVLVKILEVNPSREVSTRDGSSHSVAEALVGDETGCVLLSLWDDDIQRVKVGQTVSIKNGYVTLFRGSIRLNVGRYGTLELATEDIPQVNMDNNISNRSYDQQVPKFRPLYRDDYKGKFRRRR</sequence>
<dbReference type="AlphaFoldDB" id="A0A523BGR3"/>
<dbReference type="PANTHER" id="PTHR31472">
    <property type="entry name" value="OS05G0244600 PROTEIN"/>
    <property type="match status" value="1"/>
</dbReference>
<dbReference type="SUPFAM" id="SSF50249">
    <property type="entry name" value="Nucleic acid-binding proteins"/>
    <property type="match status" value="1"/>
</dbReference>
<dbReference type="CDD" id="cd04491">
    <property type="entry name" value="SoSSB_OBF"/>
    <property type="match status" value="1"/>
</dbReference>
<keyword evidence="2" id="KW-0238">DNA-binding</keyword>
<dbReference type="Pfam" id="PF21473">
    <property type="entry name" value="OB_Ssb-like"/>
    <property type="match status" value="1"/>
</dbReference>
<evidence type="ECO:0000313" key="2">
    <source>
        <dbReference type="EMBL" id="TDA40126.1"/>
    </source>
</evidence>
<organism evidence="2 3">
    <name type="scientific">Thermoproteota archaeon</name>
    <dbReference type="NCBI Taxonomy" id="2056631"/>
    <lineage>
        <taxon>Archaea</taxon>
        <taxon>Thermoproteota</taxon>
    </lineage>
</organism>
<dbReference type="InterPro" id="IPR012340">
    <property type="entry name" value="NA-bd_OB-fold"/>
</dbReference>
<evidence type="ECO:0000313" key="3">
    <source>
        <dbReference type="Proteomes" id="UP000315399"/>
    </source>
</evidence>
<accession>A0A523BGR3</accession>
<proteinExistence type="predicted"/>
<dbReference type="InterPro" id="IPR048970">
    <property type="entry name" value="OB_Ssb-like"/>
</dbReference>
<protein>
    <submittedName>
        <fullName evidence="2">Single-stranded DNA-binding protein</fullName>
    </submittedName>
</protein>
<dbReference type="Proteomes" id="UP000315399">
    <property type="component" value="Unassembled WGS sequence"/>
</dbReference>
<dbReference type="Gene3D" id="2.40.50.140">
    <property type="entry name" value="Nucleic acid-binding proteins"/>
    <property type="match status" value="1"/>
</dbReference>
<reference evidence="2 3" key="1">
    <citation type="journal article" date="2019" name="Nat. Microbiol.">
        <title>Expanding anaerobic alkane metabolism in the domain of Archaea.</title>
        <authorList>
            <person name="Wang Y."/>
            <person name="Wegener G."/>
            <person name="Hou J."/>
            <person name="Wang F."/>
            <person name="Xiao X."/>
        </authorList>
    </citation>
    <scope>NUCLEOTIDE SEQUENCE [LARGE SCALE GENOMIC DNA]</scope>
    <source>
        <strain evidence="2">WYZ-LMO10</strain>
    </source>
</reference>
<dbReference type="EMBL" id="QNVH01000002">
    <property type="protein sequence ID" value="TDA40126.1"/>
    <property type="molecule type" value="Genomic_DNA"/>
</dbReference>
<dbReference type="GO" id="GO:0003677">
    <property type="term" value="F:DNA binding"/>
    <property type="evidence" value="ECO:0007669"/>
    <property type="project" value="UniProtKB-KW"/>
</dbReference>
<name>A0A523BGR3_9CREN</name>
<comment type="caution">
    <text evidence="2">The sequence shown here is derived from an EMBL/GenBank/DDBJ whole genome shotgun (WGS) entry which is preliminary data.</text>
</comment>
<dbReference type="PANTHER" id="PTHR31472:SF5">
    <property type="entry name" value="OS05G0244600 PROTEIN"/>
    <property type="match status" value="1"/>
</dbReference>